<evidence type="ECO:0000313" key="3">
    <source>
        <dbReference type="Proteomes" id="UP000199306"/>
    </source>
</evidence>
<dbReference type="AlphaFoldDB" id="A0A1I5VYQ6"/>
<reference evidence="2 3" key="1">
    <citation type="submission" date="2016-10" db="EMBL/GenBank/DDBJ databases">
        <authorList>
            <person name="de Groot N.N."/>
        </authorList>
    </citation>
    <scope>NUCLEOTIDE SEQUENCE [LARGE SCALE GENOMIC DNA]</scope>
    <source>
        <strain evidence="3">E92,LMG 26720,CCM 7988</strain>
    </source>
</reference>
<feature type="transmembrane region" description="Helical" evidence="1">
    <location>
        <begin position="12"/>
        <end position="33"/>
    </location>
</feature>
<organism evidence="2 3">
    <name type="scientific">Pseudarcicella hirudinis</name>
    <dbReference type="NCBI Taxonomy" id="1079859"/>
    <lineage>
        <taxon>Bacteria</taxon>
        <taxon>Pseudomonadati</taxon>
        <taxon>Bacteroidota</taxon>
        <taxon>Cytophagia</taxon>
        <taxon>Cytophagales</taxon>
        <taxon>Flectobacillaceae</taxon>
        <taxon>Pseudarcicella</taxon>
    </lineage>
</organism>
<proteinExistence type="predicted"/>
<dbReference type="RefSeq" id="WP_092018340.1">
    <property type="nucleotide sequence ID" value="NZ_FOXH01000010.1"/>
</dbReference>
<keyword evidence="1" id="KW-1133">Transmembrane helix</keyword>
<evidence type="ECO:0000313" key="2">
    <source>
        <dbReference type="EMBL" id="SFQ12615.1"/>
    </source>
</evidence>
<accession>A0A1I5VYQ6</accession>
<dbReference type="EMBL" id="FOXH01000010">
    <property type="protein sequence ID" value="SFQ12615.1"/>
    <property type="molecule type" value="Genomic_DNA"/>
</dbReference>
<dbReference type="Proteomes" id="UP000199306">
    <property type="component" value="Unassembled WGS sequence"/>
</dbReference>
<protein>
    <submittedName>
        <fullName evidence="2">Uncharacterized protein</fullName>
    </submittedName>
</protein>
<keyword evidence="1" id="KW-0812">Transmembrane</keyword>
<evidence type="ECO:0000256" key="1">
    <source>
        <dbReference type="SAM" id="Phobius"/>
    </source>
</evidence>
<gene>
    <name evidence="2" type="ORF">SAMN04515674_110143</name>
</gene>
<sequence length="91" mass="10568">MKDKFKITLGKYLLVIPRSIFTYGCLILLTIYFQELSDLKMVKEMIQITGLVPFDLFALSTIAILIAFKETDYLLIVILLFLTNSIFIFHK</sequence>
<keyword evidence="3" id="KW-1185">Reference proteome</keyword>
<keyword evidence="1" id="KW-0472">Membrane</keyword>
<feature type="transmembrane region" description="Helical" evidence="1">
    <location>
        <begin position="45"/>
        <end position="66"/>
    </location>
</feature>
<name>A0A1I5VYQ6_9BACT</name>
<feature type="transmembrane region" description="Helical" evidence="1">
    <location>
        <begin position="73"/>
        <end position="90"/>
    </location>
</feature>
<dbReference type="STRING" id="1079859.SAMN04515674_110143"/>